<keyword evidence="8" id="KW-1185">Reference proteome</keyword>
<sequence length="346" mass="39087">MATGWSGRALGAGVLVPMCMVLVFWPSLVATELRLTTAPRNQTVMNNKRLRLPCRAQGSEQPVRVQWYHDNKPMYKQGRNYRISERTGTLRFTEVQVVDRGIYRCKVWNDFEEVYSDPVQLSVHAEAEIISNPQRYMWETFGLLATLTCEAAGIPLPSIQWRINGTSVTAQDFLLYGIDKIVDKETSPVTRRSVIFVNATVSAEFECEAVNKHIEGTTAVTKKTYLYVKPPNAKQPSIVRWQGLCKPYNGSVCRDQLGFSTVYHNLTRRDDDDDDDYVNGQHHQQLQRRRLCERAREHRAGAAGGDARGGGVHDEGGHPGHLLPRARPRTPVSLRLPRLSSSLNWG</sequence>
<dbReference type="InterPro" id="IPR003598">
    <property type="entry name" value="Ig_sub2"/>
</dbReference>
<feature type="domain" description="Ig-like" evidence="6">
    <location>
        <begin position="26"/>
        <end position="122"/>
    </location>
</feature>
<gene>
    <name evidence="7" type="ORF">C0Q70_16379</name>
</gene>
<evidence type="ECO:0000259" key="6">
    <source>
        <dbReference type="PROSITE" id="PS50835"/>
    </source>
</evidence>
<dbReference type="OrthoDB" id="2431000at2759"/>
<evidence type="ECO:0000313" key="7">
    <source>
        <dbReference type="EMBL" id="PVD23116.1"/>
    </source>
</evidence>
<dbReference type="CDD" id="cd00096">
    <property type="entry name" value="Ig"/>
    <property type="match status" value="1"/>
</dbReference>
<evidence type="ECO:0000256" key="1">
    <source>
        <dbReference type="ARBA" id="ARBA00022729"/>
    </source>
</evidence>
<dbReference type="Proteomes" id="UP000245119">
    <property type="component" value="Linkage Group LG10"/>
</dbReference>
<dbReference type="InterPro" id="IPR003599">
    <property type="entry name" value="Ig_sub"/>
</dbReference>
<keyword evidence="3" id="KW-0325">Glycoprotein</keyword>
<dbReference type="AlphaFoldDB" id="A0A2T7NPN3"/>
<keyword evidence="1" id="KW-0732">Signal</keyword>
<name>A0A2T7NPN3_POMCA</name>
<proteinExistence type="predicted"/>
<dbReference type="PANTHER" id="PTHR44337:SF20">
    <property type="entry name" value="CARCINOEMBRYONIC ANTIGEN-RELATED CELL ADHESION MOLECULE 5-RELATED"/>
    <property type="match status" value="1"/>
</dbReference>
<comment type="caution">
    <text evidence="7">The sequence shown here is derived from an EMBL/GenBank/DDBJ whole genome shotgun (WGS) entry which is preliminary data.</text>
</comment>
<evidence type="ECO:0000313" key="8">
    <source>
        <dbReference type="Proteomes" id="UP000245119"/>
    </source>
</evidence>
<evidence type="ECO:0000256" key="4">
    <source>
        <dbReference type="ARBA" id="ARBA00023319"/>
    </source>
</evidence>
<protein>
    <recommendedName>
        <fullName evidence="6">Ig-like domain-containing protein</fullName>
    </recommendedName>
</protein>
<dbReference type="PROSITE" id="PS50835">
    <property type="entry name" value="IG_LIKE"/>
    <property type="match status" value="2"/>
</dbReference>
<feature type="domain" description="Ig-like" evidence="6">
    <location>
        <begin position="142"/>
        <end position="221"/>
    </location>
</feature>
<accession>A0A2T7NPN3</accession>
<dbReference type="SMART" id="SM00409">
    <property type="entry name" value="IG"/>
    <property type="match status" value="2"/>
</dbReference>
<evidence type="ECO:0000256" key="3">
    <source>
        <dbReference type="ARBA" id="ARBA00023180"/>
    </source>
</evidence>
<dbReference type="STRING" id="400727.A0A2T7NPN3"/>
<dbReference type="InterPro" id="IPR036179">
    <property type="entry name" value="Ig-like_dom_sf"/>
</dbReference>
<keyword evidence="2" id="KW-1015">Disulfide bond</keyword>
<evidence type="ECO:0000256" key="2">
    <source>
        <dbReference type="ARBA" id="ARBA00023157"/>
    </source>
</evidence>
<dbReference type="PANTHER" id="PTHR44337">
    <property type="entry name" value="CARCINOEMBRYONIC ANTIGEN-RELATED CELL ADHESION MOLECULE 8"/>
    <property type="match status" value="1"/>
</dbReference>
<dbReference type="InterPro" id="IPR052598">
    <property type="entry name" value="IgSF_CEA-related"/>
</dbReference>
<dbReference type="InterPro" id="IPR007110">
    <property type="entry name" value="Ig-like_dom"/>
</dbReference>
<dbReference type="SMART" id="SM00408">
    <property type="entry name" value="IGc2"/>
    <property type="match status" value="2"/>
</dbReference>
<dbReference type="EMBL" id="PZQS01000010">
    <property type="protein sequence ID" value="PVD23116.1"/>
    <property type="molecule type" value="Genomic_DNA"/>
</dbReference>
<organism evidence="7 8">
    <name type="scientific">Pomacea canaliculata</name>
    <name type="common">Golden apple snail</name>
    <dbReference type="NCBI Taxonomy" id="400727"/>
    <lineage>
        <taxon>Eukaryota</taxon>
        <taxon>Metazoa</taxon>
        <taxon>Spiralia</taxon>
        <taxon>Lophotrochozoa</taxon>
        <taxon>Mollusca</taxon>
        <taxon>Gastropoda</taxon>
        <taxon>Caenogastropoda</taxon>
        <taxon>Architaenioglossa</taxon>
        <taxon>Ampullarioidea</taxon>
        <taxon>Ampullariidae</taxon>
        <taxon>Pomacea</taxon>
    </lineage>
</organism>
<dbReference type="SUPFAM" id="SSF48726">
    <property type="entry name" value="Immunoglobulin"/>
    <property type="match status" value="2"/>
</dbReference>
<feature type="region of interest" description="Disordered" evidence="5">
    <location>
        <begin position="295"/>
        <end position="335"/>
    </location>
</feature>
<dbReference type="InterPro" id="IPR013783">
    <property type="entry name" value="Ig-like_fold"/>
</dbReference>
<reference evidence="7 8" key="1">
    <citation type="submission" date="2018-04" db="EMBL/GenBank/DDBJ databases">
        <title>The genome of golden apple snail Pomacea canaliculata provides insight into stress tolerance and invasive adaptation.</title>
        <authorList>
            <person name="Liu C."/>
            <person name="Liu B."/>
            <person name="Ren Y."/>
            <person name="Zhang Y."/>
            <person name="Wang H."/>
            <person name="Li S."/>
            <person name="Jiang F."/>
            <person name="Yin L."/>
            <person name="Zhang G."/>
            <person name="Qian W."/>
            <person name="Fan W."/>
        </authorList>
    </citation>
    <scope>NUCLEOTIDE SEQUENCE [LARGE SCALE GENOMIC DNA]</scope>
    <source>
        <strain evidence="7">SZHN2017</strain>
        <tissue evidence="7">Muscle</tissue>
    </source>
</reference>
<keyword evidence="4" id="KW-0393">Immunoglobulin domain</keyword>
<dbReference type="Gene3D" id="2.60.40.10">
    <property type="entry name" value="Immunoglobulins"/>
    <property type="match status" value="2"/>
</dbReference>
<evidence type="ECO:0000256" key="5">
    <source>
        <dbReference type="SAM" id="MobiDB-lite"/>
    </source>
</evidence>
<dbReference type="Pfam" id="PF13927">
    <property type="entry name" value="Ig_3"/>
    <property type="match status" value="1"/>
</dbReference>